<feature type="domain" description="OmpR/PhoB-type" evidence="6">
    <location>
        <begin position="1"/>
        <end position="96"/>
    </location>
</feature>
<dbReference type="InterPro" id="IPR051677">
    <property type="entry name" value="AfsR-DnrI-RedD_regulator"/>
</dbReference>
<protein>
    <submittedName>
        <fullName evidence="7">Transcriptional regulatory protein, C terminal</fullName>
    </submittedName>
</protein>
<dbReference type="PANTHER" id="PTHR35807:SF1">
    <property type="entry name" value="TRANSCRIPTIONAL REGULATOR REDD"/>
    <property type="match status" value="1"/>
</dbReference>
<dbReference type="InterPro" id="IPR027417">
    <property type="entry name" value="P-loop_NTPase"/>
</dbReference>
<dbReference type="Pfam" id="PF03704">
    <property type="entry name" value="BTAD"/>
    <property type="match status" value="1"/>
</dbReference>
<evidence type="ECO:0000256" key="2">
    <source>
        <dbReference type="ARBA" id="ARBA00023015"/>
    </source>
</evidence>
<proteinExistence type="inferred from homology"/>
<dbReference type="SUPFAM" id="SSF48452">
    <property type="entry name" value="TPR-like"/>
    <property type="match status" value="1"/>
</dbReference>
<accession>A0ABX2FDP0</accession>
<keyword evidence="2" id="KW-0805">Transcription regulation</keyword>
<keyword evidence="8" id="KW-1185">Reference proteome</keyword>
<dbReference type="Gene3D" id="3.30.70.1230">
    <property type="entry name" value="Nucleotide cyclase"/>
    <property type="match status" value="1"/>
</dbReference>
<dbReference type="Gene3D" id="1.10.10.10">
    <property type="entry name" value="Winged helix-like DNA-binding domain superfamily/Winged helix DNA-binding domain"/>
    <property type="match status" value="1"/>
</dbReference>
<dbReference type="SUPFAM" id="SSF52540">
    <property type="entry name" value="P-loop containing nucleoside triphosphate hydrolases"/>
    <property type="match status" value="1"/>
</dbReference>
<dbReference type="SUPFAM" id="SSF46894">
    <property type="entry name" value="C-terminal effector domain of the bipartite response regulators"/>
    <property type="match status" value="1"/>
</dbReference>
<feature type="DNA-binding region" description="OmpR/PhoB-type" evidence="5">
    <location>
        <begin position="1"/>
        <end position="96"/>
    </location>
</feature>
<dbReference type="PANTHER" id="PTHR35807">
    <property type="entry name" value="TRANSCRIPTIONAL REGULATOR REDD-RELATED"/>
    <property type="match status" value="1"/>
</dbReference>
<comment type="similarity">
    <text evidence="1">Belongs to the AfsR/DnrI/RedD regulatory family.</text>
</comment>
<organism evidence="7 8">
    <name type="scientific">Kibdelosporangium persicum</name>
    <dbReference type="NCBI Taxonomy" id="2698649"/>
    <lineage>
        <taxon>Bacteria</taxon>
        <taxon>Bacillati</taxon>
        <taxon>Actinomycetota</taxon>
        <taxon>Actinomycetes</taxon>
        <taxon>Pseudonocardiales</taxon>
        <taxon>Pseudonocardiaceae</taxon>
        <taxon>Kibdelosporangium</taxon>
    </lineage>
</organism>
<dbReference type="CDD" id="cd15831">
    <property type="entry name" value="BTAD"/>
    <property type="match status" value="1"/>
</dbReference>
<evidence type="ECO:0000256" key="5">
    <source>
        <dbReference type="PROSITE-ProRule" id="PRU01091"/>
    </source>
</evidence>
<dbReference type="InterPro" id="IPR001867">
    <property type="entry name" value="OmpR/PhoB-type_DNA-bd"/>
</dbReference>
<comment type="caution">
    <text evidence="7">The sequence shown here is derived from an EMBL/GenBank/DDBJ whole genome shotgun (WGS) entry which is preliminary data.</text>
</comment>
<dbReference type="InterPro" id="IPR029787">
    <property type="entry name" value="Nucleotide_cyclase"/>
</dbReference>
<dbReference type="InterPro" id="IPR036388">
    <property type="entry name" value="WH-like_DNA-bd_sf"/>
</dbReference>
<name>A0ABX2FDP0_9PSEU</name>
<dbReference type="Pfam" id="PF13191">
    <property type="entry name" value="AAA_16"/>
    <property type="match status" value="1"/>
</dbReference>
<evidence type="ECO:0000256" key="3">
    <source>
        <dbReference type="ARBA" id="ARBA00023125"/>
    </source>
</evidence>
<evidence type="ECO:0000256" key="1">
    <source>
        <dbReference type="ARBA" id="ARBA00005820"/>
    </source>
</evidence>
<evidence type="ECO:0000313" key="8">
    <source>
        <dbReference type="Proteomes" id="UP000763557"/>
    </source>
</evidence>
<dbReference type="SUPFAM" id="SSF55073">
    <property type="entry name" value="Nucleotide cyclase"/>
    <property type="match status" value="1"/>
</dbReference>
<dbReference type="Gene3D" id="1.25.40.10">
    <property type="entry name" value="Tetratricopeptide repeat domain"/>
    <property type="match status" value="1"/>
</dbReference>
<dbReference type="PROSITE" id="PS51755">
    <property type="entry name" value="OMPR_PHOB"/>
    <property type="match status" value="1"/>
</dbReference>
<dbReference type="Pfam" id="PF00486">
    <property type="entry name" value="Trans_reg_C"/>
    <property type="match status" value="1"/>
</dbReference>
<evidence type="ECO:0000259" key="6">
    <source>
        <dbReference type="PROSITE" id="PS51755"/>
    </source>
</evidence>
<dbReference type="InterPro" id="IPR016032">
    <property type="entry name" value="Sig_transdc_resp-reg_C-effctor"/>
</dbReference>
<dbReference type="InterPro" id="IPR041664">
    <property type="entry name" value="AAA_16"/>
</dbReference>
<dbReference type="EMBL" id="JAAATY010000028">
    <property type="protein sequence ID" value="NRN69484.1"/>
    <property type="molecule type" value="Genomic_DNA"/>
</dbReference>
<keyword evidence="3 5" id="KW-0238">DNA-binding</keyword>
<dbReference type="SMART" id="SM01043">
    <property type="entry name" value="BTAD"/>
    <property type="match status" value="1"/>
</dbReference>
<dbReference type="SMART" id="SM00862">
    <property type="entry name" value="Trans_reg_C"/>
    <property type="match status" value="1"/>
</dbReference>
<dbReference type="Proteomes" id="UP000763557">
    <property type="component" value="Unassembled WGS sequence"/>
</dbReference>
<dbReference type="InterPro" id="IPR005158">
    <property type="entry name" value="BTAD"/>
</dbReference>
<evidence type="ECO:0000256" key="4">
    <source>
        <dbReference type="ARBA" id="ARBA00023163"/>
    </source>
</evidence>
<reference evidence="7 8" key="1">
    <citation type="submission" date="2020-01" db="EMBL/GenBank/DDBJ databases">
        <title>Kibdelosporangium persica a novel Actinomycetes from a hot desert in Iran.</title>
        <authorList>
            <person name="Safaei N."/>
            <person name="Zaburannyi N."/>
            <person name="Mueller R."/>
            <person name="Wink J."/>
        </authorList>
    </citation>
    <scope>NUCLEOTIDE SEQUENCE [LARGE SCALE GENOMIC DNA]</scope>
    <source>
        <strain evidence="7 8">4NS15</strain>
    </source>
</reference>
<sequence length="948" mass="103951">MQFTVLGSLEVVNRGVVAPIKGTKQRAVLAYLLLHANQVVATSKLLKALWPEKVPPTARKMVQNAVSGLRNVLAAHADQKQSALLLTHAPGYVLRVPPERVDLLRFETLAQAARTSLAQGHSDQAAQALREALRLWRGPVLADLVESGVNWPELTKIRDMHVAVQEDYFNIQLDHGRHIEILPELEQVFGSEPHRERLCRQLMTALYRAGRHVDALQVYRRTRDALQADLGLEPGRELRDLERAILEHDSALQLPAPVQPAQPDEEPPSSAFLATAEDFRPAAPVPAPAAVVPAQENVRRAVAPEAVTERRLVSVMAVTLRQRIDRDPEEVEQLLGDIAEVVREVVDRACGTVVGTTGSLLLLSVFGVPRTRDDDAPRAVRAALRIRDRLLALDSLTTAGADVRLAVATGEVLAKYPLDGDSTPTITGTVVDTCVLMTNAAHHATVWICDVTRQASASLVICSEQSEVASMWRVEAVRDTPVPGPQRHVRAPFLGRDVDLDLLHRMLNQAERHARPQLLTILGEAGIGKSRLVEEFVQSVAASGTPGEDAGNGVTRTRPKVLTAHIPDLCEDVAARTLAGIARECLGIRPGETMPDAQAKLSDALDRHGVGCEHSERLMSWLRPLVLSPSHDGLDIEQAFFALRALLEAMAAKQPLITVFEDLHLADEQLLEFVARLSHGFGSVPLLVIVTARPELLTAHPGWQGTARNATTVTLEPLPDSAMAELLNSGLGTPNGVWPEQLRQSILTKVNGNPLFAMEYAAAIGTGRFHEELPPDQVRRVLTAQLTTLSPDEKTVLKDAAVLGEMITAAGIAAVGEYGEDHIDDISHCLARLERKRLLRRAPYRVVAEKQTYEFSQVLIRDISYLELPRAQRAAKHRNAASWIDSLANVEGWHHDPQHPLRMHHHRHVTAAAGKRMAPYMPTIVPAPDRSIGTRFALSRREAMSRVP</sequence>
<dbReference type="InterPro" id="IPR011990">
    <property type="entry name" value="TPR-like_helical_dom_sf"/>
</dbReference>
<keyword evidence="4" id="KW-0804">Transcription</keyword>
<gene>
    <name evidence="7" type="ORF">GC106_67410</name>
</gene>
<dbReference type="RefSeq" id="WP_173139732.1">
    <property type="nucleotide sequence ID" value="NZ_CBCSGW010000012.1"/>
</dbReference>
<evidence type="ECO:0000313" key="7">
    <source>
        <dbReference type="EMBL" id="NRN69484.1"/>
    </source>
</evidence>